<evidence type="ECO:0000259" key="12">
    <source>
        <dbReference type="Pfam" id="PF16822"/>
    </source>
</evidence>
<reference evidence="14" key="1">
    <citation type="submission" date="2022-06" db="EMBL/GenBank/DDBJ databases">
        <title>Alkalimarinus sp. nov., isolated from gut of a Alitta virens.</title>
        <authorList>
            <person name="Yang A.I."/>
            <person name="Shin N.-R."/>
        </authorList>
    </citation>
    <scope>NUCLEOTIDE SEQUENCE</scope>
    <source>
        <strain evidence="14">A2M4</strain>
    </source>
</reference>
<evidence type="ECO:0000256" key="10">
    <source>
        <dbReference type="ARBA" id="ARBA00032384"/>
    </source>
</evidence>
<feature type="domain" description="AlgX/AlgJ SGNH hydrolase-like" evidence="12">
    <location>
        <begin position="64"/>
        <end position="323"/>
    </location>
</feature>
<evidence type="ECO:0000259" key="13">
    <source>
        <dbReference type="Pfam" id="PF16824"/>
    </source>
</evidence>
<evidence type="ECO:0000256" key="5">
    <source>
        <dbReference type="ARBA" id="ARBA00022679"/>
    </source>
</evidence>
<evidence type="ECO:0000256" key="4">
    <source>
        <dbReference type="ARBA" id="ARBA00013937"/>
    </source>
</evidence>
<evidence type="ECO:0000256" key="8">
    <source>
        <dbReference type="ARBA" id="ARBA00022841"/>
    </source>
</evidence>
<dbReference type="CDD" id="cd14487">
    <property type="entry name" value="AlgX_C"/>
    <property type="match status" value="1"/>
</dbReference>
<evidence type="ECO:0000256" key="7">
    <source>
        <dbReference type="ARBA" id="ARBA00022764"/>
    </source>
</evidence>
<dbReference type="InterPro" id="IPR038639">
    <property type="entry name" value="AlgX_C_sf"/>
</dbReference>
<evidence type="ECO:0000256" key="1">
    <source>
        <dbReference type="ARBA" id="ARBA00004418"/>
    </source>
</evidence>
<keyword evidence="7" id="KW-0574">Periplasm</keyword>
<keyword evidence="15" id="KW-1185">Reference proteome</keyword>
<evidence type="ECO:0000256" key="11">
    <source>
        <dbReference type="SAM" id="SignalP"/>
    </source>
</evidence>
<comment type="subcellular location">
    <subcellularLocation>
        <location evidence="1">Periplasm</location>
    </subcellularLocation>
</comment>
<name>A0ABY6N2G6_9ALTE</name>
<dbReference type="Gene3D" id="2.60.120.1380">
    <property type="entry name" value="C-terminal carbohydrate-binding module"/>
    <property type="match status" value="1"/>
</dbReference>
<protein>
    <recommendedName>
        <fullName evidence="4">Alginate biosynthesis protein AlgX</fullName>
    </recommendedName>
    <alternativeName>
        <fullName evidence="10">Probable alginate O-acetyltransferase AlgX</fullName>
    </alternativeName>
</protein>
<dbReference type="Proteomes" id="UP001163739">
    <property type="component" value="Chromosome"/>
</dbReference>
<evidence type="ECO:0000313" key="15">
    <source>
        <dbReference type="Proteomes" id="UP001163739"/>
    </source>
</evidence>
<organism evidence="14 15">
    <name type="scientific">Alkalimarinus alittae</name>
    <dbReference type="NCBI Taxonomy" id="2961619"/>
    <lineage>
        <taxon>Bacteria</taxon>
        <taxon>Pseudomonadati</taxon>
        <taxon>Pseudomonadota</taxon>
        <taxon>Gammaproteobacteria</taxon>
        <taxon>Alteromonadales</taxon>
        <taxon>Alteromonadaceae</taxon>
        <taxon>Alkalimarinus</taxon>
    </lineage>
</organism>
<feature type="signal peptide" evidence="11">
    <location>
        <begin position="1"/>
        <end position="30"/>
    </location>
</feature>
<sequence>MKTMSIFRPSAVKKALTVSALMALYAPYSAAEPHYALEACCSLCPEVNDPASYNTEFLKVSQHLVAGTDGWLYRTKLDLDESFEINQRTLNEMNRFRAALAAKGTELVMVYQPTRGLINPDGVVDAQYDFIAASNSYNQALQQIRDTGIIVPNLETLINDGSTPDFYFRRDAHWTPYGAKLTAQLVADTITKLSVYSSITETKYKNNRVGLLNVSGSHQKAAYLICGTQFPEQYVNEFEASTIEEGESDLFSDASLPEIVAAGTSFTKAQTNYNFVGYLKEFLSRDVLNIGQAGGGVIGSLLQYLPTEDYQEAPPKLLIWEVPSYTSLSNSFNYRQLIPLVDNGCAAKPKVLSSTISLKTGNNEVLFNGGGQVKNLLSGDYLLDIQFNNPDIKRLQAKVWYHNSRKENITLKHRDRVNSNGRFVFELRSEDEWKDFIFTSFDIKVDDSYPQDLKVTASLCQRSDSELR</sequence>
<evidence type="ECO:0000256" key="9">
    <source>
        <dbReference type="ARBA" id="ARBA00023157"/>
    </source>
</evidence>
<dbReference type="InterPro" id="IPR031811">
    <property type="entry name" value="ALGX/ALGJ_SGNH-like"/>
</dbReference>
<evidence type="ECO:0000313" key="14">
    <source>
        <dbReference type="EMBL" id="UZE96305.1"/>
    </source>
</evidence>
<accession>A0ABY6N2G6</accession>
<dbReference type="RefSeq" id="WP_265047790.1">
    <property type="nucleotide sequence ID" value="NZ_CP100390.1"/>
</dbReference>
<dbReference type="Pfam" id="PF16824">
    <property type="entry name" value="CBM_26"/>
    <property type="match status" value="1"/>
</dbReference>
<evidence type="ECO:0000256" key="6">
    <source>
        <dbReference type="ARBA" id="ARBA00022729"/>
    </source>
</evidence>
<comment type="similarity">
    <text evidence="3">Belongs to the AlgX family.</text>
</comment>
<dbReference type="InterPro" id="IPR031798">
    <property type="entry name" value="AlgX_C"/>
</dbReference>
<dbReference type="Pfam" id="PF16822">
    <property type="entry name" value="ALGX"/>
    <property type="match status" value="1"/>
</dbReference>
<keyword evidence="5" id="KW-0808">Transferase</keyword>
<keyword evidence="6 11" id="KW-0732">Signal</keyword>
<evidence type="ECO:0000256" key="2">
    <source>
        <dbReference type="ARBA" id="ARBA00005182"/>
    </source>
</evidence>
<feature type="chain" id="PRO_5047194484" description="Alginate biosynthesis protein AlgX" evidence="11">
    <location>
        <begin position="31"/>
        <end position="468"/>
    </location>
</feature>
<dbReference type="CDD" id="cd14441">
    <property type="entry name" value="AlgX_N"/>
    <property type="match status" value="1"/>
</dbReference>
<feature type="domain" description="Alginate biosynthesis protein AlgX C-terminal carbohydrate-binding module" evidence="13">
    <location>
        <begin position="344"/>
        <end position="464"/>
    </location>
</feature>
<keyword evidence="8" id="KW-0016">Alginate biosynthesis</keyword>
<gene>
    <name evidence="14" type="ORF">NKI27_00750</name>
</gene>
<proteinExistence type="inferred from homology"/>
<dbReference type="EMBL" id="CP100390">
    <property type="protein sequence ID" value="UZE96305.1"/>
    <property type="molecule type" value="Genomic_DNA"/>
</dbReference>
<keyword evidence="9" id="KW-1015">Disulfide bond</keyword>
<comment type="pathway">
    <text evidence="2">Glycan biosynthesis; alginate biosynthesis.</text>
</comment>
<dbReference type="InterPro" id="IPR034655">
    <property type="entry name" value="AlgX_N"/>
</dbReference>
<evidence type="ECO:0000256" key="3">
    <source>
        <dbReference type="ARBA" id="ARBA00006553"/>
    </source>
</evidence>